<evidence type="ECO:0000313" key="4">
    <source>
        <dbReference type="Proteomes" id="UP001163152"/>
    </source>
</evidence>
<dbReference type="EMBL" id="CP113797">
    <property type="protein sequence ID" value="WAL58554.1"/>
    <property type="molecule type" value="Genomic_DNA"/>
</dbReference>
<keyword evidence="4" id="KW-1185">Reference proteome</keyword>
<organism evidence="3 4">
    <name type="scientific">Thermocoleostomius sinensis A174</name>
    <dbReference type="NCBI Taxonomy" id="2016057"/>
    <lineage>
        <taxon>Bacteria</taxon>
        <taxon>Bacillati</taxon>
        <taxon>Cyanobacteriota</taxon>
        <taxon>Cyanophyceae</taxon>
        <taxon>Oculatellales</taxon>
        <taxon>Oculatellaceae</taxon>
        <taxon>Thermocoleostomius</taxon>
    </lineage>
</organism>
<sequence length="329" mass="37179">MTDVIKLGAPRLTIIILNYRTPDLTVDCLRSLVDEVAALPNTQVVVVDNASNDGSVERIQRAIATENWGDWVSFMPLDHNGGYAAGNNAAIRPALATDPPPDYILLLNPDTVVYPGAVKTLVAFMDAHPEVGIAGSRLEDPDGTPQRSAFRFPNLLAELDGGLRLGIVTKLLSRWIVAPPVSDVPCQTDWVAGASMIIRRQVFDDVGLMDEKYFLYYEEVDFCLAANRAGWPCWYVPESRVIHYVGQSSGVTDTKIKPKRRPTYWFDSRRRFFVKNYGWWYALLTEIVWTFSFSLWRLRRAIQRKPDEDPPNFLIDFLRNSVLVKGVEI</sequence>
<dbReference type="PANTHER" id="PTHR43179:SF7">
    <property type="entry name" value="RHAMNOSYLTRANSFERASE WBBL"/>
    <property type="match status" value="1"/>
</dbReference>
<feature type="domain" description="Glycosyltransferase 2-like" evidence="2">
    <location>
        <begin position="13"/>
        <end position="148"/>
    </location>
</feature>
<feature type="transmembrane region" description="Helical" evidence="1">
    <location>
        <begin position="277"/>
        <end position="296"/>
    </location>
</feature>
<keyword evidence="1" id="KW-0472">Membrane</keyword>
<evidence type="ECO:0000256" key="1">
    <source>
        <dbReference type="SAM" id="Phobius"/>
    </source>
</evidence>
<evidence type="ECO:0000313" key="3">
    <source>
        <dbReference type="EMBL" id="WAL58554.1"/>
    </source>
</evidence>
<dbReference type="Gene3D" id="3.90.550.10">
    <property type="entry name" value="Spore Coat Polysaccharide Biosynthesis Protein SpsA, Chain A"/>
    <property type="match status" value="1"/>
</dbReference>
<dbReference type="Proteomes" id="UP001163152">
    <property type="component" value="Chromosome"/>
</dbReference>
<reference evidence="3" key="1">
    <citation type="submission" date="2022-12" db="EMBL/GenBank/DDBJ databases">
        <title>Polyphasic identification of a Novel Hot-Spring Cyanobacterium Ocullathermofonsia sinensis gen nov. sp. nov. and Genomic Insights on its Adaptations to the Thermal Habitat.</title>
        <authorList>
            <person name="Daroch M."/>
            <person name="Tang J."/>
            <person name="Jiang Y."/>
        </authorList>
    </citation>
    <scope>NUCLEOTIDE SEQUENCE</scope>
    <source>
        <strain evidence="3">PKUAC-SCTA174</strain>
    </source>
</reference>
<dbReference type="PANTHER" id="PTHR43179">
    <property type="entry name" value="RHAMNOSYLTRANSFERASE WBBL"/>
    <property type="match status" value="1"/>
</dbReference>
<dbReference type="CDD" id="cd04186">
    <property type="entry name" value="GT_2_like_c"/>
    <property type="match status" value="1"/>
</dbReference>
<dbReference type="SUPFAM" id="SSF53448">
    <property type="entry name" value="Nucleotide-diphospho-sugar transferases"/>
    <property type="match status" value="1"/>
</dbReference>
<dbReference type="InterPro" id="IPR029044">
    <property type="entry name" value="Nucleotide-diphossugar_trans"/>
</dbReference>
<dbReference type="KEGG" id="tsin:OXH18_15350"/>
<keyword evidence="1" id="KW-1133">Transmembrane helix</keyword>
<proteinExistence type="predicted"/>
<keyword evidence="1" id="KW-0812">Transmembrane</keyword>
<dbReference type="InterPro" id="IPR001173">
    <property type="entry name" value="Glyco_trans_2-like"/>
</dbReference>
<dbReference type="Pfam" id="PF00535">
    <property type="entry name" value="Glycos_transf_2"/>
    <property type="match status" value="1"/>
</dbReference>
<gene>
    <name evidence="3" type="ORF">OXH18_15350</name>
</gene>
<evidence type="ECO:0000259" key="2">
    <source>
        <dbReference type="Pfam" id="PF00535"/>
    </source>
</evidence>
<name>A0A9E8Z8P7_9CYAN</name>
<accession>A0A9E8Z8P7</accession>
<protein>
    <submittedName>
        <fullName evidence="3">Glycosyltransferase family 2 protein</fullName>
    </submittedName>
</protein>
<dbReference type="RefSeq" id="WP_268607977.1">
    <property type="nucleotide sequence ID" value="NZ_CP113797.1"/>
</dbReference>
<dbReference type="AlphaFoldDB" id="A0A9E8Z8P7"/>